<comment type="caution">
    <text evidence="7">The sequence shown here is derived from an EMBL/GenBank/DDBJ whole genome shotgun (WGS) entry which is preliminary data.</text>
</comment>
<accession>A0AAV7U4W0</accession>
<evidence type="ECO:0000256" key="5">
    <source>
        <dbReference type="PROSITE-ProRule" id="PRU00059"/>
    </source>
</evidence>
<dbReference type="Gene3D" id="2.60.120.290">
    <property type="entry name" value="Spermadhesin, CUB domain"/>
    <property type="match status" value="2"/>
</dbReference>
<protein>
    <recommendedName>
        <fullName evidence="6">CUB domain-containing protein</fullName>
    </recommendedName>
</protein>
<evidence type="ECO:0000256" key="4">
    <source>
        <dbReference type="ARBA" id="ARBA00023157"/>
    </source>
</evidence>
<dbReference type="PROSITE" id="PS01180">
    <property type="entry name" value="CUB"/>
    <property type="match status" value="2"/>
</dbReference>
<dbReference type="AlphaFoldDB" id="A0AAV7U4W0"/>
<dbReference type="GO" id="GO:0008233">
    <property type="term" value="F:peptidase activity"/>
    <property type="evidence" value="ECO:0007669"/>
    <property type="project" value="UniProtKB-KW"/>
</dbReference>
<keyword evidence="3" id="KW-0378">Hydrolase</keyword>
<gene>
    <name evidence="7" type="ORF">NDU88_007812</name>
</gene>
<dbReference type="SUPFAM" id="SSF49854">
    <property type="entry name" value="Spermadhesin, CUB domain"/>
    <property type="match status" value="2"/>
</dbReference>
<evidence type="ECO:0000256" key="1">
    <source>
        <dbReference type="ARBA" id="ARBA00022670"/>
    </source>
</evidence>
<dbReference type="Proteomes" id="UP001066276">
    <property type="component" value="Chromosome 3_2"/>
</dbReference>
<dbReference type="PANTHER" id="PTHR24251:SF46">
    <property type="entry name" value="METALLOENDOPEPTIDASE"/>
    <property type="match status" value="1"/>
</dbReference>
<dbReference type="SMART" id="SM00042">
    <property type="entry name" value="CUB"/>
    <property type="match status" value="2"/>
</dbReference>
<proteinExistence type="predicted"/>
<keyword evidence="4" id="KW-1015">Disulfide bond</keyword>
<organism evidence="7 8">
    <name type="scientific">Pleurodeles waltl</name>
    <name type="common">Iberian ribbed newt</name>
    <dbReference type="NCBI Taxonomy" id="8319"/>
    <lineage>
        <taxon>Eukaryota</taxon>
        <taxon>Metazoa</taxon>
        <taxon>Chordata</taxon>
        <taxon>Craniata</taxon>
        <taxon>Vertebrata</taxon>
        <taxon>Euteleostomi</taxon>
        <taxon>Amphibia</taxon>
        <taxon>Batrachia</taxon>
        <taxon>Caudata</taxon>
        <taxon>Salamandroidea</taxon>
        <taxon>Salamandridae</taxon>
        <taxon>Pleurodelinae</taxon>
        <taxon>Pleurodeles</taxon>
    </lineage>
</organism>
<dbReference type="PANTHER" id="PTHR24251">
    <property type="entry name" value="OVOCHYMASE-RELATED"/>
    <property type="match status" value="1"/>
</dbReference>
<evidence type="ECO:0000259" key="6">
    <source>
        <dbReference type="PROSITE" id="PS01180"/>
    </source>
</evidence>
<keyword evidence="8" id="KW-1185">Reference proteome</keyword>
<keyword evidence="2" id="KW-0677">Repeat</keyword>
<evidence type="ECO:0000256" key="2">
    <source>
        <dbReference type="ARBA" id="ARBA00022737"/>
    </source>
</evidence>
<reference evidence="7" key="1">
    <citation type="journal article" date="2022" name="bioRxiv">
        <title>Sequencing and chromosome-scale assembly of the giantPleurodeles waltlgenome.</title>
        <authorList>
            <person name="Brown T."/>
            <person name="Elewa A."/>
            <person name="Iarovenko S."/>
            <person name="Subramanian E."/>
            <person name="Araus A.J."/>
            <person name="Petzold A."/>
            <person name="Susuki M."/>
            <person name="Suzuki K.-i.T."/>
            <person name="Hayashi T."/>
            <person name="Toyoda A."/>
            <person name="Oliveira C."/>
            <person name="Osipova E."/>
            <person name="Leigh N.D."/>
            <person name="Simon A."/>
            <person name="Yun M.H."/>
        </authorList>
    </citation>
    <scope>NUCLEOTIDE SEQUENCE</scope>
    <source>
        <strain evidence="7">20211129_DDA</strain>
        <tissue evidence="7">Liver</tissue>
    </source>
</reference>
<evidence type="ECO:0000313" key="8">
    <source>
        <dbReference type="Proteomes" id="UP001066276"/>
    </source>
</evidence>
<dbReference type="Pfam" id="PF00431">
    <property type="entry name" value="CUB"/>
    <property type="match status" value="2"/>
</dbReference>
<sequence>MGPRPVALQFDAFDLQDSPDCTSDYVTVYDGASRASPKLLHRACGSDPLPLLVASGTGMLVEFVSDGAVTRSGFNASYGSVECGGSFTRDNGVITSPGFPEAYPNSVDCVWSILAPVGQQIQLEFTSFDVERFPDCGCDYLVVKDGGTTNSPLLGKYCGNSPLQPIVSTGNMLLLQFSSDVWVNKPGFSIVYSFSKYCAHIAQADASLARCPLTLLSLLPAGPTSFVP</sequence>
<feature type="domain" description="CUB" evidence="6">
    <location>
        <begin position="1"/>
        <end position="81"/>
    </location>
</feature>
<evidence type="ECO:0000313" key="7">
    <source>
        <dbReference type="EMBL" id="KAJ1182627.1"/>
    </source>
</evidence>
<dbReference type="CDD" id="cd00041">
    <property type="entry name" value="CUB"/>
    <property type="match status" value="2"/>
</dbReference>
<dbReference type="GO" id="GO:0006508">
    <property type="term" value="P:proteolysis"/>
    <property type="evidence" value="ECO:0007669"/>
    <property type="project" value="UniProtKB-KW"/>
</dbReference>
<feature type="domain" description="CUB" evidence="6">
    <location>
        <begin position="83"/>
        <end position="195"/>
    </location>
</feature>
<keyword evidence="1" id="KW-0645">Protease</keyword>
<dbReference type="EMBL" id="JANPWB010000006">
    <property type="protein sequence ID" value="KAJ1182627.1"/>
    <property type="molecule type" value="Genomic_DNA"/>
</dbReference>
<dbReference type="FunFam" id="2.60.120.290:FF:000013">
    <property type="entry name" value="Membrane frizzled-related protein"/>
    <property type="match status" value="1"/>
</dbReference>
<comment type="caution">
    <text evidence="5">Lacks conserved residue(s) required for the propagation of feature annotation.</text>
</comment>
<evidence type="ECO:0000256" key="3">
    <source>
        <dbReference type="ARBA" id="ARBA00022801"/>
    </source>
</evidence>
<name>A0AAV7U4W0_PLEWA</name>
<dbReference type="InterPro" id="IPR000859">
    <property type="entry name" value="CUB_dom"/>
</dbReference>
<dbReference type="InterPro" id="IPR035914">
    <property type="entry name" value="Sperma_CUB_dom_sf"/>
</dbReference>